<evidence type="ECO:0000256" key="1">
    <source>
        <dbReference type="SAM" id="MobiDB-lite"/>
    </source>
</evidence>
<dbReference type="EMBL" id="AMZH03000229">
    <property type="protein sequence ID" value="RRT84816.1"/>
    <property type="molecule type" value="Genomic_DNA"/>
</dbReference>
<protein>
    <submittedName>
        <fullName evidence="2">Uncharacterized protein</fullName>
    </submittedName>
</protein>
<evidence type="ECO:0000313" key="2">
    <source>
        <dbReference type="EMBL" id="RRT84816.1"/>
    </source>
</evidence>
<dbReference type="Proteomes" id="UP000287651">
    <property type="component" value="Unassembled WGS sequence"/>
</dbReference>
<proteinExistence type="predicted"/>
<accession>A0A427B8S0</accession>
<organism evidence="2 3">
    <name type="scientific">Ensete ventricosum</name>
    <name type="common">Abyssinian banana</name>
    <name type="synonym">Musa ensete</name>
    <dbReference type="NCBI Taxonomy" id="4639"/>
    <lineage>
        <taxon>Eukaryota</taxon>
        <taxon>Viridiplantae</taxon>
        <taxon>Streptophyta</taxon>
        <taxon>Embryophyta</taxon>
        <taxon>Tracheophyta</taxon>
        <taxon>Spermatophyta</taxon>
        <taxon>Magnoliopsida</taxon>
        <taxon>Liliopsida</taxon>
        <taxon>Zingiberales</taxon>
        <taxon>Musaceae</taxon>
        <taxon>Ensete</taxon>
    </lineage>
</organism>
<feature type="region of interest" description="Disordered" evidence="1">
    <location>
        <begin position="38"/>
        <end position="60"/>
    </location>
</feature>
<dbReference type="AlphaFoldDB" id="A0A427B8S0"/>
<comment type="caution">
    <text evidence="2">The sequence shown here is derived from an EMBL/GenBank/DDBJ whole genome shotgun (WGS) entry which is preliminary data.</text>
</comment>
<evidence type="ECO:0000313" key="3">
    <source>
        <dbReference type="Proteomes" id="UP000287651"/>
    </source>
</evidence>
<sequence length="96" mass="11006">MREKSHEGLDHAKVCRYDRSDWRVGCFRDHIRLREPDKSIEADGRKRRGSAYESKGTQLPKSQAMVRMEVYSEECHSAIEANLPIAKKGTQMQGNG</sequence>
<name>A0A427B8S0_ENSVE</name>
<gene>
    <name evidence="2" type="ORF">B296_00003200</name>
</gene>
<reference evidence="2 3" key="1">
    <citation type="journal article" date="2014" name="Agronomy (Basel)">
        <title>A Draft Genome Sequence for Ensete ventricosum, the Drought-Tolerant Tree Against Hunger.</title>
        <authorList>
            <person name="Harrison J."/>
            <person name="Moore K.A."/>
            <person name="Paszkiewicz K."/>
            <person name="Jones T."/>
            <person name="Grant M."/>
            <person name="Ambacheew D."/>
            <person name="Muzemil S."/>
            <person name="Studholme D.J."/>
        </authorList>
    </citation>
    <scope>NUCLEOTIDE SEQUENCE [LARGE SCALE GENOMIC DNA]</scope>
</reference>